<dbReference type="PANTHER" id="PTHR39185">
    <property type="entry name" value="SWARMING MOTILITY PROTEIN SWRD"/>
    <property type="match status" value="1"/>
</dbReference>
<sequence>MIKLTRLNGQSFMVNAIFIEQIQSFPDTTITLSNGKKLVVLDSEDDVMLRIVEFYKQVGIVRLVNDELEGK</sequence>
<dbReference type="OrthoDB" id="9799862at2"/>
<reference evidence="1 2" key="1">
    <citation type="journal article" date="2019" name="Int. J. Syst. Evol. Microbiol.">
        <title>Anaerobacillus alkaliphilus sp. nov., a novel alkaliphilic and moderately halophilic bacterium.</title>
        <authorList>
            <person name="Borsodi A.K."/>
            <person name="Aszalos J.M."/>
            <person name="Bihari P."/>
            <person name="Nagy I."/>
            <person name="Schumann P."/>
            <person name="Sproer C."/>
            <person name="Kovacs A.L."/>
            <person name="Boka K."/>
            <person name="Dobosy P."/>
            <person name="Ovari M."/>
            <person name="Szili-Kovacs T."/>
            <person name="Toth E."/>
        </authorList>
    </citation>
    <scope>NUCLEOTIDE SEQUENCE [LARGE SCALE GENOMIC DNA]</scope>
    <source>
        <strain evidence="1 2">B16-10</strain>
    </source>
</reference>
<proteinExistence type="predicted"/>
<accession>A0A4Q0VS08</accession>
<dbReference type="PANTHER" id="PTHR39185:SF1">
    <property type="entry name" value="SWARMING MOTILITY PROTEIN SWRD"/>
    <property type="match status" value="1"/>
</dbReference>
<dbReference type="Pfam" id="PF06289">
    <property type="entry name" value="FlbD"/>
    <property type="match status" value="1"/>
</dbReference>
<evidence type="ECO:0008006" key="3">
    <source>
        <dbReference type="Google" id="ProtNLM"/>
    </source>
</evidence>
<gene>
    <name evidence="1" type="ORF">DS745_16770</name>
</gene>
<dbReference type="Proteomes" id="UP000290649">
    <property type="component" value="Unassembled WGS sequence"/>
</dbReference>
<evidence type="ECO:0000313" key="1">
    <source>
        <dbReference type="EMBL" id="RXI98717.1"/>
    </source>
</evidence>
<dbReference type="AlphaFoldDB" id="A0A4Q0VS08"/>
<organism evidence="1 2">
    <name type="scientific">Anaerobacillus alkaliphilus</name>
    <dbReference type="NCBI Taxonomy" id="1548597"/>
    <lineage>
        <taxon>Bacteria</taxon>
        <taxon>Bacillati</taxon>
        <taxon>Bacillota</taxon>
        <taxon>Bacilli</taxon>
        <taxon>Bacillales</taxon>
        <taxon>Bacillaceae</taxon>
        <taxon>Anaerobacillus</taxon>
    </lineage>
</organism>
<dbReference type="EMBL" id="QOUX01000046">
    <property type="protein sequence ID" value="RXI98717.1"/>
    <property type="molecule type" value="Genomic_DNA"/>
</dbReference>
<comment type="caution">
    <text evidence="1">The sequence shown here is derived from an EMBL/GenBank/DDBJ whole genome shotgun (WGS) entry which is preliminary data.</text>
</comment>
<keyword evidence="2" id="KW-1185">Reference proteome</keyword>
<evidence type="ECO:0000313" key="2">
    <source>
        <dbReference type="Proteomes" id="UP000290649"/>
    </source>
</evidence>
<dbReference type="InterPro" id="IPR009384">
    <property type="entry name" value="SwrD-like"/>
</dbReference>
<protein>
    <recommendedName>
        <fullName evidence="3">Flagellar protein FlbD</fullName>
    </recommendedName>
</protein>
<name>A0A4Q0VS08_9BACI</name>
<dbReference type="RefSeq" id="WP_129080065.1">
    <property type="nucleotide sequence ID" value="NZ_QOUX01000046.1"/>
</dbReference>